<dbReference type="OrthoDB" id="9801223at2"/>
<keyword evidence="12" id="KW-0274">FAD</keyword>
<dbReference type="Pfam" id="PF00175">
    <property type="entry name" value="NAD_binding_1"/>
    <property type="match status" value="1"/>
</dbReference>
<keyword evidence="23" id="KW-0813">Transport</keyword>
<comment type="cofactor">
    <cofactor evidence="2">
        <name>FAD</name>
        <dbReference type="ChEBI" id="CHEBI:57692"/>
    </cofactor>
</comment>
<reference evidence="26 27" key="1">
    <citation type="submission" date="2016-08" db="EMBL/GenBank/DDBJ databases">
        <authorList>
            <person name="Seilhamer J.J."/>
        </authorList>
    </citation>
    <scope>NUCLEOTIDE SEQUENCE [LARGE SCALE GENOMIC DNA]</scope>
    <source>
        <strain evidence="26 27">PH27A</strain>
    </source>
</reference>
<evidence type="ECO:0000256" key="12">
    <source>
        <dbReference type="ARBA" id="ARBA00022827"/>
    </source>
</evidence>
<evidence type="ECO:0000256" key="4">
    <source>
        <dbReference type="ARBA" id="ARBA00008414"/>
    </source>
</evidence>
<dbReference type="EMBL" id="MDTQ01000001">
    <property type="protein sequence ID" value="ODC04339.1"/>
    <property type="molecule type" value="Genomic_DNA"/>
</dbReference>
<dbReference type="InterPro" id="IPR000971">
    <property type="entry name" value="Globin"/>
</dbReference>
<dbReference type="Gene3D" id="1.10.490.10">
    <property type="entry name" value="Globins"/>
    <property type="match status" value="1"/>
</dbReference>
<dbReference type="STRING" id="197479.BFW38_13160"/>
<evidence type="ECO:0000256" key="13">
    <source>
        <dbReference type="ARBA" id="ARBA00022857"/>
    </source>
</evidence>
<feature type="domain" description="FAD-binding FR-type" evidence="25">
    <location>
        <begin position="151"/>
        <end position="262"/>
    </location>
</feature>
<proteinExistence type="inferred from homology"/>
<evidence type="ECO:0000256" key="8">
    <source>
        <dbReference type="ARBA" id="ARBA00022617"/>
    </source>
</evidence>
<dbReference type="InterPro" id="IPR017938">
    <property type="entry name" value="Riboflavin_synthase-like_b-brl"/>
</dbReference>
<dbReference type="InterPro" id="IPR009050">
    <property type="entry name" value="Globin-like_sf"/>
</dbReference>
<evidence type="ECO:0000313" key="26">
    <source>
        <dbReference type="EMBL" id="ODC04339.1"/>
    </source>
</evidence>
<keyword evidence="13" id="KW-0521">NADP</keyword>
<evidence type="ECO:0000256" key="22">
    <source>
        <dbReference type="ARBA" id="ARBA00049433"/>
    </source>
</evidence>
<evidence type="ECO:0000256" key="18">
    <source>
        <dbReference type="ARBA" id="ARBA00030024"/>
    </source>
</evidence>
<dbReference type="EC" id="1.14.12.17" evidence="5"/>
<keyword evidence="27" id="KW-1185">Reference proteome</keyword>
<evidence type="ECO:0000256" key="10">
    <source>
        <dbReference type="ARBA" id="ARBA00022630"/>
    </source>
</evidence>
<dbReference type="GO" id="GO:0020037">
    <property type="term" value="F:heme binding"/>
    <property type="evidence" value="ECO:0007669"/>
    <property type="project" value="InterPro"/>
</dbReference>
<comment type="cofactor">
    <cofactor evidence="1">
        <name>heme b</name>
        <dbReference type="ChEBI" id="CHEBI:60344"/>
    </cofactor>
</comment>
<comment type="function">
    <text evidence="17">Is involved in NO detoxification in an aerobic process, termed nitric oxide dioxygenase (NOD) reaction that utilizes O(2) and NAD(P)H to convert NO to nitrate, which protects the bacterium from various noxious nitrogen compounds. Therefore, plays a central role in the inducible response to nitrosative stress.</text>
</comment>
<protein>
    <recommendedName>
        <fullName evidence="6">Flavohemoprotein</fullName>
        <ecNumber evidence="5">1.14.12.17</ecNumber>
    </recommendedName>
    <alternativeName>
        <fullName evidence="19">Flavohemoglobin</fullName>
    </alternativeName>
    <alternativeName>
        <fullName evidence="18">Hemoglobin-like protein</fullName>
    </alternativeName>
    <alternativeName>
        <fullName evidence="20">Nitric oxide dioxygenase</fullName>
    </alternativeName>
</protein>
<dbReference type="RefSeq" id="WP_068999321.1">
    <property type="nucleotide sequence ID" value="NZ_MDTQ01000001.1"/>
</dbReference>
<dbReference type="InterPro" id="IPR012292">
    <property type="entry name" value="Globin/Proto"/>
</dbReference>
<dbReference type="GO" id="GO:0008941">
    <property type="term" value="F:nitric oxide dioxygenase NAD(P)H activity"/>
    <property type="evidence" value="ECO:0007669"/>
    <property type="project" value="UniProtKB-EC"/>
</dbReference>
<accession>A0A1E2VBG2</accession>
<dbReference type="PRINTS" id="PR00371">
    <property type="entry name" value="FPNCR"/>
</dbReference>
<evidence type="ECO:0000256" key="16">
    <source>
        <dbReference type="ARBA" id="ARBA00023027"/>
    </source>
</evidence>
<evidence type="ECO:0000259" key="24">
    <source>
        <dbReference type="PROSITE" id="PS01033"/>
    </source>
</evidence>
<dbReference type="PANTHER" id="PTHR43396">
    <property type="entry name" value="FLAVOHEMOPROTEIN"/>
    <property type="match status" value="1"/>
</dbReference>
<dbReference type="InterPro" id="IPR001433">
    <property type="entry name" value="OxRdtase_FAD/NAD-bd"/>
</dbReference>
<dbReference type="SUPFAM" id="SSF63380">
    <property type="entry name" value="Riboflavin synthase domain-like"/>
    <property type="match status" value="1"/>
</dbReference>
<dbReference type="Proteomes" id="UP000094291">
    <property type="component" value="Unassembled WGS sequence"/>
</dbReference>
<comment type="similarity">
    <text evidence="4">Belongs to the globin family. Two-domain flavohemoproteins subfamily.</text>
</comment>
<evidence type="ECO:0000256" key="23">
    <source>
        <dbReference type="RuleBase" id="RU000356"/>
    </source>
</evidence>
<dbReference type="Gene3D" id="2.40.30.10">
    <property type="entry name" value="Translation factors"/>
    <property type="match status" value="1"/>
</dbReference>
<dbReference type="PROSITE" id="PS51384">
    <property type="entry name" value="FAD_FR"/>
    <property type="match status" value="1"/>
</dbReference>
<evidence type="ECO:0000256" key="2">
    <source>
        <dbReference type="ARBA" id="ARBA00001974"/>
    </source>
</evidence>
<evidence type="ECO:0000256" key="20">
    <source>
        <dbReference type="ARBA" id="ARBA00033187"/>
    </source>
</evidence>
<dbReference type="AlphaFoldDB" id="A0A1E2VBG2"/>
<dbReference type="Gene3D" id="3.40.50.80">
    <property type="entry name" value="Nucleotide-binding domain of ferredoxin-NADP reductase (FNR) module"/>
    <property type="match status" value="1"/>
</dbReference>
<dbReference type="NCBIfam" id="NF009805">
    <property type="entry name" value="PRK13289.1"/>
    <property type="match status" value="1"/>
</dbReference>
<dbReference type="InterPro" id="IPR001709">
    <property type="entry name" value="Flavoprot_Pyr_Nucl_cyt_Rdtase"/>
</dbReference>
<dbReference type="FunFam" id="1.10.490.10:FF:000003">
    <property type="entry name" value="Flavohemoprotein"/>
    <property type="match status" value="1"/>
</dbReference>
<dbReference type="GO" id="GO:0071500">
    <property type="term" value="P:cellular response to nitrosative stress"/>
    <property type="evidence" value="ECO:0007669"/>
    <property type="project" value="TreeGrafter"/>
</dbReference>
<dbReference type="GO" id="GO:0046210">
    <property type="term" value="P:nitric oxide catabolic process"/>
    <property type="evidence" value="ECO:0007669"/>
    <property type="project" value="TreeGrafter"/>
</dbReference>
<keyword evidence="15" id="KW-0408">Iron</keyword>
<dbReference type="Pfam" id="PF00970">
    <property type="entry name" value="FAD_binding_6"/>
    <property type="match status" value="1"/>
</dbReference>
<dbReference type="GO" id="GO:0005344">
    <property type="term" value="F:oxygen carrier activity"/>
    <property type="evidence" value="ECO:0007669"/>
    <property type="project" value="UniProtKB-KW"/>
</dbReference>
<evidence type="ECO:0000259" key="25">
    <source>
        <dbReference type="PROSITE" id="PS51384"/>
    </source>
</evidence>
<comment type="similarity">
    <text evidence="3">In the C-terminal section; belongs to the flavoprotein pyridine nucleotide cytochrome reductase family.</text>
</comment>
<organism evidence="26 27">
    <name type="scientific">Terasakiispira papahanaumokuakeensis</name>
    <dbReference type="NCBI Taxonomy" id="197479"/>
    <lineage>
        <taxon>Bacteria</taxon>
        <taxon>Pseudomonadati</taxon>
        <taxon>Pseudomonadota</taxon>
        <taxon>Gammaproteobacteria</taxon>
        <taxon>Oceanospirillales</taxon>
        <taxon>Terasakiispira</taxon>
    </lineage>
</organism>
<dbReference type="CDD" id="cd06184">
    <property type="entry name" value="flavohem_like_fad_nad_binding"/>
    <property type="match status" value="1"/>
</dbReference>
<evidence type="ECO:0000256" key="7">
    <source>
        <dbReference type="ARBA" id="ARBA00022575"/>
    </source>
</evidence>
<evidence type="ECO:0000256" key="21">
    <source>
        <dbReference type="ARBA" id="ARBA00048649"/>
    </source>
</evidence>
<keyword evidence="16" id="KW-0520">NAD</keyword>
<comment type="catalytic activity">
    <reaction evidence="21">
        <text>2 nitric oxide + NADH + 2 O2 = 2 nitrate + NAD(+) + H(+)</text>
        <dbReference type="Rhea" id="RHEA:19469"/>
        <dbReference type="ChEBI" id="CHEBI:15378"/>
        <dbReference type="ChEBI" id="CHEBI:15379"/>
        <dbReference type="ChEBI" id="CHEBI:16480"/>
        <dbReference type="ChEBI" id="CHEBI:17632"/>
        <dbReference type="ChEBI" id="CHEBI:57540"/>
        <dbReference type="ChEBI" id="CHEBI:57945"/>
        <dbReference type="EC" id="1.14.12.17"/>
    </reaction>
</comment>
<comment type="caution">
    <text evidence="26">The sequence shown here is derived from an EMBL/GenBank/DDBJ whole genome shotgun (WGS) entry which is preliminary data.</text>
</comment>
<dbReference type="GO" id="GO:0019825">
    <property type="term" value="F:oxygen binding"/>
    <property type="evidence" value="ECO:0007669"/>
    <property type="project" value="InterPro"/>
</dbReference>
<keyword evidence="14" id="KW-0560">Oxidoreductase</keyword>
<dbReference type="SUPFAM" id="SSF52343">
    <property type="entry name" value="Ferredoxin reductase-like, C-terminal NADP-linked domain"/>
    <property type="match status" value="1"/>
</dbReference>
<evidence type="ECO:0000256" key="19">
    <source>
        <dbReference type="ARBA" id="ARBA00030929"/>
    </source>
</evidence>
<dbReference type="InterPro" id="IPR008333">
    <property type="entry name" value="Cbr1-like_FAD-bd_dom"/>
</dbReference>
<keyword evidence="11" id="KW-0479">Metal-binding</keyword>
<dbReference type="Pfam" id="PF00042">
    <property type="entry name" value="Globin"/>
    <property type="match status" value="1"/>
</dbReference>
<evidence type="ECO:0000313" key="27">
    <source>
        <dbReference type="Proteomes" id="UP000094291"/>
    </source>
</evidence>
<dbReference type="GO" id="GO:0046872">
    <property type="term" value="F:metal ion binding"/>
    <property type="evidence" value="ECO:0007669"/>
    <property type="project" value="UniProtKB-KW"/>
</dbReference>
<dbReference type="InterPro" id="IPR039261">
    <property type="entry name" value="FNR_nucleotide-bd"/>
</dbReference>
<evidence type="ECO:0000256" key="17">
    <source>
        <dbReference type="ARBA" id="ARBA00025094"/>
    </source>
</evidence>
<evidence type="ECO:0000256" key="5">
    <source>
        <dbReference type="ARBA" id="ARBA00012229"/>
    </source>
</evidence>
<evidence type="ECO:0000256" key="11">
    <source>
        <dbReference type="ARBA" id="ARBA00022723"/>
    </source>
</evidence>
<evidence type="ECO:0000256" key="3">
    <source>
        <dbReference type="ARBA" id="ARBA00006401"/>
    </source>
</evidence>
<feature type="domain" description="Globin" evidence="24">
    <location>
        <begin position="1"/>
        <end position="137"/>
    </location>
</feature>
<dbReference type="FunFam" id="2.40.30.10:FF:000034">
    <property type="entry name" value="Flavohemoprotein"/>
    <property type="match status" value="1"/>
</dbReference>
<keyword evidence="8 23" id="KW-0349">Heme</keyword>
<gene>
    <name evidence="26" type="ORF">BFW38_13160</name>
</gene>
<dbReference type="GO" id="GO:0071949">
    <property type="term" value="F:FAD binding"/>
    <property type="evidence" value="ECO:0007669"/>
    <property type="project" value="TreeGrafter"/>
</dbReference>
<evidence type="ECO:0000256" key="9">
    <source>
        <dbReference type="ARBA" id="ARBA00022621"/>
    </source>
</evidence>
<dbReference type="PROSITE" id="PS01033">
    <property type="entry name" value="GLOBIN"/>
    <property type="match status" value="1"/>
</dbReference>
<comment type="catalytic activity">
    <reaction evidence="22">
        <text>2 nitric oxide + NADPH + 2 O2 = 2 nitrate + NADP(+) + H(+)</text>
        <dbReference type="Rhea" id="RHEA:19465"/>
        <dbReference type="ChEBI" id="CHEBI:15378"/>
        <dbReference type="ChEBI" id="CHEBI:15379"/>
        <dbReference type="ChEBI" id="CHEBI:16480"/>
        <dbReference type="ChEBI" id="CHEBI:17632"/>
        <dbReference type="ChEBI" id="CHEBI:57783"/>
        <dbReference type="ChEBI" id="CHEBI:58349"/>
        <dbReference type="EC" id="1.14.12.17"/>
    </reaction>
</comment>
<keyword evidence="7" id="KW-0216">Detoxification</keyword>
<dbReference type="PANTHER" id="PTHR43396:SF3">
    <property type="entry name" value="FLAVOHEMOPROTEIN"/>
    <property type="match status" value="1"/>
</dbReference>
<sequence>MQASQIELIKSTIPVLEAHGVELIQHFYHRMLTHNSELRNIFNHAHQASGRQPQALAGAVLAYAQHIEDPSALWKTLERIAHKHVSLNIRAEHYAIVGKHLLAAISEVLGDQASDELIEAWAAAYQQLADVLITLESGLYQQAIDTEGGWSGWRPFIIDQKIQESDEITSFYFKPLDGGQIPTYHPGQYISIQVYVPSLGALQPRQYSLSDAPNGDYLRISVKREPAAHGQPSGQVSNLLHDEYDEGRIVTLSQPYGDFYLDQGNLQDLEPHDRTSPVTLISGGVGITPMMAMLNHLNQHTPARPVYFYHCARNRHVHAFKAITDRFIDQPEHRVHYYYDEVDQDVDKAVQPGPLTLADTLPTSALTGHFYLCGPQGFMAHHIDALKQLGVGDAQIHAETFGSGGISA</sequence>
<dbReference type="InterPro" id="IPR017927">
    <property type="entry name" value="FAD-bd_FR_type"/>
</dbReference>
<name>A0A1E2VBG2_9GAMM</name>
<keyword evidence="26" id="KW-0223">Dioxygenase</keyword>
<evidence type="ECO:0000256" key="15">
    <source>
        <dbReference type="ARBA" id="ARBA00023004"/>
    </source>
</evidence>
<keyword evidence="9 23" id="KW-0561">Oxygen transport</keyword>
<evidence type="ECO:0000256" key="14">
    <source>
        <dbReference type="ARBA" id="ARBA00023002"/>
    </source>
</evidence>
<dbReference type="SUPFAM" id="SSF46458">
    <property type="entry name" value="Globin-like"/>
    <property type="match status" value="1"/>
</dbReference>
<evidence type="ECO:0000256" key="6">
    <source>
        <dbReference type="ARBA" id="ARBA00014637"/>
    </source>
</evidence>
<dbReference type="GO" id="GO:0009636">
    <property type="term" value="P:response to toxic substance"/>
    <property type="evidence" value="ECO:0007669"/>
    <property type="project" value="UniProtKB-KW"/>
</dbReference>
<evidence type="ECO:0000256" key="1">
    <source>
        <dbReference type="ARBA" id="ARBA00001970"/>
    </source>
</evidence>
<keyword evidence="10" id="KW-0285">Flavoprotein</keyword>
<dbReference type="CDD" id="cd14779">
    <property type="entry name" value="FHP_Ae-globin-like"/>
    <property type="match status" value="1"/>
</dbReference>